<dbReference type="Proteomes" id="UP001168096">
    <property type="component" value="Unassembled WGS sequence"/>
</dbReference>
<name>A0ACC7MDR9_9BURK</name>
<evidence type="ECO:0000313" key="1">
    <source>
        <dbReference type="EMBL" id="MFJ1470273.1"/>
    </source>
</evidence>
<proteinExistence type="predicted"/>
<comment type="caution">
    <text evidence="1">The sequence shown here is derived from an EMBL/GenBank/DDBJ whole genome shotgun (WGS) entry which is preliminary data.</text>
</comment>
<reference evidence="1" key="1">
    <citation type="submission" date="2024-11" db="EMBL/GenBank/DDBJ databases">
        <title>Description of Massilia orientalis sp. nov., isolated from rhizosphere soil of Ageratina adenophora.</title>
        <authorList>
            <person name="Wang Y."/>
        </authorList>
    </citation>
    <scope>NUCLEOTIDE SEQUENCE</scope>
    <source>
        <strain evidence="1">YIM B02787</strain>
    </source>
</reference>
<accession>A0ACC7MDR9</accession>
<organism evidence="1 2">
    <name type="scientific">Massilia orientalis</name>
    <dbReference type="NCBI Taxonomy" id="3050128"/>
    <lineage>
        <taxon>Bacteria</taxon>
        <taxon>Pseudomonadati</taxon>
        <taxon>Pseudomonadota</taxon>
        <taxon>Betaproteobacteria</taxon>
        <taxon>Burkholderiales</taxon>
        <taxon>Oxalobacteraceae</taxon>
        <taxon>Telluria group</taxon>
        <taxon>Massilia</taxon>
    </lineage>
</organism>
<gene>
    <name evidence="1" type="ORF">QPK29_021375</name>
</gene>
<evidence type="ECO:0000313" key="2">
    <source>
        <dbReference type="Proteomes" id="UP001168096"/>
    </source>
</evidence>
<sequence>MPRKAAAAVASGDPAPASGEVLENRQAEGSSGTALVASPATRRGEVVRGKQEVKKHVAAIHTSGELGLVERKLVNILLLNAFDTLATARQHRLPTKMLMAMLGWSEGDDTVHLKKALLRIVTTPVEFNLMEENEPAKKPRWTATALLASADLVNGFCEYEYSTRLAEELADPDVYAIINVGIQRQFNSGYALTLYENCLRFRRTGSTGWMTLEVFRKLMGATAPTYDDFRRLSELVIKKAVVEVNALSDIKIKEEYERKGRKVTRIRFSVEEKAQQSVFSENERMIDEAKESDTYKRLRDLGIGEKLAVAWVLTDEQRAKSALDITEQRARGGQIKASPAGYVRRLMDDATIDLSGSAFEKKLKDGAAAQRAAAEAATAAKQKSEAESLARGDKIRDLVNALTDIEVKAYAAEYIAGEGAGKATTYNADTGTFKNAMERVPFTTWLRKQIAEKHGLAVDRDAFKPV</sequence>
<protein>
    <submittedName>
        <fullName evidence="1">Replication initiation protein</fullName>
    </submittedName>
</protein>
<dbReference type="EMBL" id="JASNRB020000013">
    <property type="protein sequence ID" value="MFJ1470273.1"/>
    <property type="molecule type" value="Genomic_DNA"/>
</dbReference>
<keyword evidence="2" id="KW-1185">Reference proteome</keyword>